<dbReference type="SUPFAM" id="SSF160909">
    <property type="entry name" value="ATP12-like"/>
    <property type="match status" value="1"/>
</dbReference>
<accession>A0A238F5H1</accession>
<reference evidence="7" key="1">
    <citation type="submission" date="2016-09" db="EMBL/GenBank/DDBJ databases">
        <authorList>
            <person name="Jeantristanb JTB J.-T."/>
            <person name="Ricardo R."/>
        </authorList>
    </citation>
    <scope>NUCLEOTIDE SEQUENCE [LARGE SCALE GENOMIC DNA]</scope>
</reference>
<evidence type="ECO:0000256" key="3">
    <source>
        <dbReference type="ARBA" id="ARBA00022946"/>
    </source>
</evidence>
<dbReference type="STRING" id="269621.A0A238F5H1"/>
<keyword evidence="5" id="KW-0143">Chaperone</keyword>
<evidence type="ECO:0000256" key="1">
    <source>
        <dbReference type="ARBA" id="ARBA00004173"/>
    </source>
</evidence>
<dbReference type="PANTHER" id="PTHR21013:SF10">
    <property type="entry name" value="ATP SYNTHASE MITOCHONDRIAL F1 COMPLEX ASSEMBLY FACTOR 2"/>
    <property type="match status" value="1"/>
</dbReference>
<dbReference type="Gene3D" id="3.30.2180.10">
    <property type="entry name" value="ATP12-like"/>
    <property type="match status" value="1"/>
</dbReference>
<dbReference type="GO" id="GO:0033615">
    <property type="term" value="P:mitochondrial proton-transporting ATP synthase complex assembly"/>
    <property type="evidence" value="ECO:0007669"/>
    <property type="project" value="TreeGrafter"/>
</dbReference>
<keyword evidence="7" id="KW-1185">Reference proteome</keyword>
<dbReference type="Gene3D" id="1.10.3580.10">
    <property type="entry name" value="ATP12 ATPase"/>
    <property type="match status" value="1"/>
</dbReference>
<evidence type="ECO:0000256" key="4">
    <source>
        <dbReference type="ARBA" id="ARBA00023128"/>
    </source>
</evidence>
<dbReference type="OrthoDB" id="5673at2759"/>
<evidence type="ECO:0000256" key="5">
    <source>
        <dbReference type="ARBA" id="ARBA00023186"/>
    </source>
</evidence>
<organism evidence="6 7">
    <name type="scientific">Microbotryum intermedium</name>
    <dbReference type="NCBI Taxonomy" id="269621"/>
    <lineage>
        <taxon>Eukaryota</taxon>
        <taxon>Fungi</taxon>
        <taxon>Dikarya</taxon>
        <taxon>Basidiomycota</taxon>
        <taxon>Pucciniomycotina</taxon>
        <taxon>Microbotryomycetes</taxon>
        <taxon>Microbotryales</taxon>
        <taxon>Microbotryaceae</taxon>
        <taxon>Microbotryum</taxon>
    </lineage>
</organism>
<dbReference type="InterPro" id="IPR042272">
    <property type="entry name" value="ATP12_ATP_synth-F1-assembly_N"/>
</dbReference>
<dbReference type="GO" id="GO:0005739">
    <property type="term" value="C:mitochondrion"/>
    <property type="evidence" value="ECO:0007669"/>
    <property type="project" value="UniProtKB-SubCell"/>
</dbReference>
<evidence type="ECO:0000313" key="6">
    <source>
        <dbReference type="EMBL" id="SCV69160.1"/>
    </source>
</evidence>
<comment type="subcellular location">
    <subcellularLocation>
        <location evidence="1">Mitochondrion</location>
    </subcellularLocation>
</comment>
<sequence>MYRSATRSLVRTTIASTSTSTATPSRIFVRFAGSLQTQHVRGPFAADAAQPANPAEPQTSRAEKMMRRFWKTVSISPQPDGQFFGTELTIRRETPSKADTIMTRIAGTYAVLLDKRTLKTPGGAKISLPKQQLTVAVLVAEEWENQVAVLKPHTLPMTSIISRAIDGLSTADVRAEVVANLLRYLDTDTVCFHEEEPDHLVKLQDAHWNPLLYWVRKTYDVELITYEGILNTKQPDPTIVKLGGIVADYDQYKLAAFERAVLASKSYLIALGLVEGHLSIDEAAKCAHVEVQSQINRWGEVEDTHDVDHQDVRVRLGSAALLCSAVKRRRWF</sequence>
<dbReference type="Pfam" id="PF07542">
    <property type="entry name" value="ATP12"/>
    <property type="match status" value="1"/>
</dbReference>
<keyword evidence="4" id="KW-0496">Mitochondrion</keyword>
<dbReference type="InterPro" id="IPR023335">
    <property type="entry name" value="ATP12_ortho_dom_sf"/>
</dbReference>
<keyword evidence="3" id="KW-0809">Transit peptide</keyword>
<protein>
    <submittedName>
        <fullName evidence="6">BQ2448_2180 protein</fullName>
    </submittedName>
</protein>
<dbReference type="PANTHER" id="PTHR21013">
    <property type="entry name" value="ATP SYNTHASE MITOCHONDRIAL F1 COMPLEX ASSEMBLY FACTOR 2/ATP12 PROTEIN, MITOCHONDRIAL PRECURSOR"/>
    <property type="match status" value="1"/>
</dbReference>
<gene>
    <name evidence="6" type="ORF">BQ2448_2180</name>
</gene>
<evidence type="ECO:0000313" key="7">
    <source>
        <dbReference type="Proteomes" id="UP000198372"/>
    </source>
</evidence>
<dbReference type="Proteomes" id="UP000198372">
    <property type="component" value="Unassembled WGS sequence"/>
</dbReference>
<dbReference type="EMBL" id="FMSP01000004">
    <property type="protein sequence ID" value="SCV69160.1"/>
    <property type="molecule type" value="Genomic_DNA"/>
</dbReference>
<comment type="similarity">
    <text evidence="2">Belongs to the ATP12 family.</text>
</comment>
<dbReference type="InterPro" id="IPR011419">
    <property type="entry name" value="ATP12_ATP_synth-F1-assembly"/>
</dbReference>
<proteinExistence type="inferred from homology"/>
<evidence type="ECO:0000256" key="2">
    <source>
        <dbReference type="ARBA" id="ARBA00008231"/>
    </source>
</evidence>
<name>A0A238F5H1_9BASI</name>
<dbReference type="AlphaFoldDB" id="A0A238F5H1"/>